<evidence type="ECO:0000256" key="1">
    <source>
        <dbReference type="ARBA" id="ARBA00005622"/>
    </source>
</evidence>
<evidence type="ECO:0000313" key="4">
    <source>
        <dbReference type="Proteomes" id="UP000310506"/>
    </source>
</evidence>
<comment type="caution">
    <text evidence="3">The sequence shown here is derived from an EMBL/GenBank/DDBJ whole genome shotgun (WGS) entry which is preliminary data.</text>
</comment>
<dbReference type="Gene3D" id="3.40.50.1820">
    <property type="entry name" value="alpha/beta hydrolase"/>
    <property type="match status" value="1"/>
</dbReference>
<protein>
    <submittedName>
        <fullName evidence="3">Alpha/beta hydrolase</fullName>
    </submittedName>
</protein>
<dbReference type="EMBL" id="SDGV01000024">
    <property type="protein sequence ID" value="THB60403.1"/>
    <property type="molecule type" value="Genomic_DNA"/>
</dbReference>
<keyword evidence="2 3" id="KW-0378">Hydrolase</keyword>
<gene>
    <name evidence="3" type="ORF">ESZ54_10560</name>
</gene>
<dbReference type="PANTHER" id="PTHR40841:SF2">
    <property type="entry name" value="SIDEROPHORE-DEGRADING ESTERASE (EUROFUNG)"/>
    <property type="match status" value="1"/>
</dbReference>
<evidence type="ECO:0000256" key="2">
    <source>
        <dbReference type="ARBA" id="ARBA00022801"/>
    </source>
</evidence>
<dbReference type="InterPro" id="IPR029058">
    <property type="entry name" value="AB_hydrolase_fold"/>
</dbReference>
<accession>A0A4S3B472</accession>
<dbReference type="RefSeq" id="WP_136137624.1">
    <property type="nucleotide sequence ID" value="NZ_SDGV01000024.1"/>
</dbReference>
<dbReference type="OrthoDB" id="9784036at2"/>
<comment type="similarity">
    <text evidence="1">Belongs to the esterase D family.</text>
</comment>
<dbReference type="InterPro" id="IPR052558">
    <property type="entry name" value="Siderophore_Hydrolase_D"/>
</dbReference>
<name>A0A4S3B472_9ENTE</name>
<dbReference type="Pfam" id="PF00756">
    <property type="entry name" value="Esterase"/>
    <property type="match status" value="1"/>
</dbReference>
<dbReference type="Proteomes" id="UP000310506">
    <property type="component" value="Unassembled WGS sequence"/>
</dbReference>
<dbReference type="PANTHER" id="PTHR40841">
    <property type="entry name" value="SIDEROPHORE TRIACETYLFUSARININE C ESTERASE"/>
    <property type="match status" value="1"/>
</dbReference>
<reference evidence="3 4" key="1">
    <citation type="submission" date="2019-01" db="EMBL/GenBank/DDBJ databases">
        <title>Vagococcus silagei sp. nov. isolated from brewer's grain.</title>
        <authorList>
            <person name="Guu J.-R."/>
        </authorList>
    </citation>
    <scope>NUCLEOTIDE SEQUENCE [LARGE SCALE GENOMIC DNA]</scope>
    <source>
        <strain evidence="3 4">2B-2</strain>
    </source>
</reference>
<dbReference type="InterPro" id="IPR000801">
    <property type="entry name" value="Esterase-like"/>
</dbReference>
<sequence>MATEIFTYQQELGEEQSATIKVFCPETKVPKEGFPVIFILDGSAYFSMFCDLISLQSRRTEKTGIPAAIVVGICAEGEAPFPKRRIYDFTPNINPCIWPKRPDGTDWPEHGGADYTIKLLKDVKKEINARYKINFNESILFGHSLGGLFTSYVLLNDADLFSHYYIASPSLWWNQQWLLKQKFNLTKSSQKIYIAVEQQDKHDMHDLAYKYYQKLLAHYVETVFDNPQDENHMSIVPTTMSRALRFLWKDVEH</sequence>
<evidence type="ECO:0000313" key="3">
    <source>
        <dbReference type="EMBL" id="THB60403.1"/>
    </source>
</evidence>
<dbReference type="AlphaFoldDB" id="A0A4S3B472"/>
<proteinExistence type="inferred from homology"/>
<dbReference type="GO" id="GO:0016788">
    <property type="term" value="F:hydrolase activity, acting on ester bonds"/>
    <property type="evidence" value="ECO:0007669"/>
    <property type="project" value="TreeGrafter"/>
</dbReference>
<keyword evidence="4" id="KW-1185">Reference proteome</keyword>
<dbReference type="SUPFAM" id="SSF53474">
    <property type="entry name" value="alpha/beta-Hydrolases"/>
    <property type="match status" value="1"/>
</dbReference>
<organism evidence="3 4">
    <name type="scientific">Vagococcus silagei</name>
    <dbReference type="NCBI Taxonomy" id="2508885"/>
    <lineage>
        <taxon>Bacteria</taxon>
        <taxon>Bacillati</taxon>
        <taxon>Bacillota</taxon>
        <taxon>Bacilli</taxon>
        <taxon>Lactobacillales</taxon>
        <taxon>Enterococcaceae</taxon>
        <taxon>Vagococcus</taxon>
    </lineage>
</organism>